<dbReference type="Pfam" id="PF14086">
    <property type="entry name" value="DUF4266"/>
    <property type="match status" value="1"/>
</dbReference>
<evidence type="ECO:0000313" key="3">
    <source>
        <dbReference type="Proteomes" id="UP000256561"/>
    </source>
</evidence>
<reference evidence="3" key="1">
    <citation type="submission" date="2018-08" db="EMBL/GenBank/DDBJ databases">
        <authorList>
            <person name="Zhang J."/>
            <person name="Du Z.-J."/>
        </authorList>
    </citation>
    <scope>NUCLEOTIDE SEQUENCE [LARGE SCALE GENOMIC DNA]</scope>
    <source>
        <strain evidence="3">KCTC 52655</strain>
    </source>
</reference>
<dbReference type="EMBL" id="QRHA01000002">
    <property type="protein sequence ID" value="RDV28181.1"/>
    <property type="molecule type" value="Genomic_DNA"/>
</dbReference>
<sequence>MDWLKAVKCVGAAVVLVLNTGCVSTLSDIKPWVKPYERSHLADPIMSQSRNPVASAYTKHVFEAREGARGADGGAGGGCGCN</sequence>
<keyword evidence="3" id="KW-1185">Reference proteome</keyword>
<comment type="caution">
    <text evidence="2">The sequence shown here is derived from an EMBL/GenBank/DDBJ whole genome shotgun (WGS) entry which is preliminary data.</text>
</comment>
<dbReference type="RefSeq" id="WP_115592139.1">
    <property type="nucleotide sequence ID" value="NZ_QRHA01000002.1"/>
</dbReference>
<name>A0A3D8MCS0_9ALTE</name>
<dbReference type="AlphaFoldDB" id="A0A3D8MCS0"/>
<evidence type="ECO:0000313" key="2">
    <source>
        <dbReference type="EMBL" id="RDV28181.1"/>
    </source>
</evidence>
<dbReference type="InterPro" id="IPR025362">
    <property type="entry name" value="DUF4266"/>
</dbReference>
<feature type="domain" description="DUF4266" evidence="1">
    <location>
        <begin position="33"/>
        <end position="82"/>
    </location>
</feature>
<protein>
    <submittedName>
        <fullName evidence="2">DUF4266 domain-containing protein</fullName>
    </submittedName>
</protein>
<accession>A0A3D8MCS0</accession>
<evidence type="ECO:0000259" key="1">
    <source>
        <dbReference type="Pfam" id="PF14086"/>
    </source>
</evidence>
<dbReference type="Proteomes" id="UP000256561">
    <property type="component" value="Unassembled WGS sequence"/>
</dbReference>
<gene>
    <name evidence="2" type="ORF">DXV75_04275</name>
</gene>
<organism evidence="2 3">
    <name type="scientific">Alteromonas aestuariivivens</name>
    <dbReference type="NCBI Taxonomy" id="1938339"/>
    <lineage>
        <taxon>Bacteria</taxon>
        <taxon>Pseudomonadati</taxon>
        <taxon>Pseudomonadota</taxon>
        <taxon>Gammaproteobacteria</taxon>
        <taxon>Alteromonadales</taxon>
        <taxon>Alteromonadaceae</taxon>
        <taxon>Alteromonas/Salinimonas group</taxon>
        <taxon>Alteromonas</taxon>
    </lineage>
</organism>
<dbReference type="OrthoDB" id="5574393at2"/>
<proteinExistence type="predicted"/>